<dbReference type="SMART" id="SM00320">
    <property type="entry name" value="WD40"/>
    <property type="match status" value="1"/>
</dbReference>
<comment type="caution">
    <text evidence="6">The sequence shown here is derived from an EMBL/GenBank/DDBJ whole genome shotgun (WGS) entry which is preliminary data.</text>
</comment>
<dbReference type="InterPro" id="IPR036322">
    <property type="entry name" value="WD40_repeat_dom_sf"/>
</dbReference>
<dbReference type="PROSITE" id="PS50082">
    <property type="entry name" value="WD_REPEATS_2"/>
    <property type="match status" value="1"/>
</dbReference>
<proteinExistence type="predicted"/>
<evidence type="ECO:0000313" key="7">
    <source>
        <dbReference type="Proteomes" id="UP001273209"/>
    </source>
</evidence>
<evidence type="ECO:0000256" key="3">
    <source>
        <dbReference type="PROSITE-ProRule" id="PRU00023"/>
    </source>
</evidence>
<organism evidence="6 7">
    <name type="scientific">Trichoderma aggressivum f. europaeum</name>
    <dbReference type="NCBI Taxonomy" id="173218"/>
    <lineage>
        <taxon>Eukaryota</taxon>
        <taxon>Fungi</taxon>
        <taxon>Dikarya</taxon>
        <taxon>Ascomycota</taxon>
        <taxon>Pezizomycotina</taxon>
        <taxon>Sordariomycetes</taxon>
        <taxon>Hypocreomycetidae</taxon>
        <taxon>Hypocreales</taxon>
        <taxon>Hypocreaceae</taxon>
        <taxon>Trichoderma</taxon>
    </lineage>
</organism>
<accession>A0AAE1M178</accession>
<evidence type="ECO:0000256" key="4">
    <source>
        <dbReference type="PROSITE-ProRule" id="PRU00221"/>
    </source>
</evidence>
<sequence>MSATMSVQRLTQRCLDKFQKAIVRKGNTQNQRLLGERLAGFNLWADNIRDITKPGASLDSGVQSRPDELKLAKNILKILDSSIDRHVDAVDKGLPTEEALASIDSAIANLAKIGVAIRRASKESRNAGERQETDETSNSDTEDEFANNSYFEDKRSAGSLSRQNARGGSSIFRYILAQDKTNDPEQITRDLNAAVSRGDGDAVRSLVKSCRNFDTDGKIRKRAFRAAVQRGHIAIVGQLLGNGADVDSCDEHGQTALFFAIERNDKAMVQYLIESGIDVHIKDYEDLTALHIAVRKGDKRIISTLFTTSVYQRFTDDQFQKAISWAEKQGHLSAAKLLRYESILSHAQRTFDIKDRTAASKSVIQGNDWYALLDPLLVPLHFDLVGTFPHDKKIGKIAFSRDGKYIATSDKNRTVQIFDVKTRRNVFRRDLKPSRGDPPPVCFSSDGRYLLFGSLKYIEVSKPSAESQIQTLRQTSKFRNMIWKGSPQDATVVILPLLSLHLMSQKMAVAQHPAVAMVLFAFAQRTEKVVPFPREQDVYPGLRCLQIVGSSLHVAMMVMPMSGT</sequence>
<dbReference type="PANTHER" id="PTHR24198">
    <property type="entry name" value="ANKYRIN REPEAT AND PROTEIN KINASE DOMAIN-CONTAINING PROTEIN"/>
    <property type="match status" value="1"/>
</dbReference>
<evidence type="ECO:0000256" key="5">
    <source>
        <dbReference type="SAM" id="MobiDB-lite"/>
    </source>
</evidence>
<evidence type="ECO:0000256" key="1">
    <source>
        <dbReference type="ARBA" id="ARBA00022737"/>
    </source>
</evidence>
<dbReference type="PROSITE" id="PS50297">
    <property type="entry name" value="ANK_REP_REGION"/>
    <property type="match status" value="1"/>
</dbReference>
<dbReference type="InterPro" id="IPR036770">
    <property type="entry name" value="Ankyrin_rpt-contain_sf"/>
</dbReference>
<evidence type="ECO:0008006" key="8">
    <source>
        <dbReference type="Google" id="ProtNLM"/>
    </source>
</evidence>
<feature type="repeat" description="ANK" evidence="3">
    <location>
        <begin position="219"/>
        <end position="251"/>
    </location>
</feature>
<dbReference type="GeneID" id="87917835"/>
<dbReference type="InterPro" id="IPR015943">
    <property type="entry name" value="WD40/YVTN_repeat-like_dom_sf"/>
</dbReference>
<dbReference type="EMBL" id="JAWRVG010000010">
    <property type="protein sequence ID" value="KAK4077924.1"/>
    <property type="molecule type" value="Genomic_DNA"/>
</dbReference>
<dbReference type="Proteomes" id="UP001273209">
    <property type="component" value="Unassembled WGS sequence"/>
</dbReference>
<gene>
    <name evidence="6" type="ORF">Triagg1_3618</name>
</gene>
<feature type="repeat" description="ANK" evidence="3">
    <location>
        <begin position="252"/>
        <end position="284"/>
    </location>
</feature>
<keyword evidence="2 3" id="KW-0040">ANK repeat</keyword>
<dbReference type="Pfam" id="PF12796">
    <property type="entry name" value="Ank_2"/>
    <property type="match status" value="1"/>
</dbReference>
<dbReference type="Gene3D" id="2.130.10.10">
    <property type="entry name" value="YVTN repeat-like/Quinoprotein amine dehydrogenase"/>
    <property type="match status" value="1"/>
</dbReference>
<evidence type="ECO:0000313" key="6">
    <source>
        <dbReference type="EMBL" id="KAK4077924.1"/>
    </source>
</evidence>
<dbReference type="PROSITE" id="PS50088">
    <property type="entry name" value="ANK_REPEAT"/>
    <property type="match status" value="2"/>
</dbReference>
<keyword evidence="1" id="KW-0677">Repeat</keyword>
<dbReference type="SUPFAM" id="SSF50978">
    <property type="entry name" value="WD40 repeat-like"/>
    <property type="match status" value="1"/>
</dbReference>
<keyword evidence="7" id="KW-1185">Reference proteome</keyword>
<dbReference type="InterPro" id="IPR001680">
    <property type="entry name" value="WD40_rpt"/>
</dbReference>
<dbReference type="SUPFAM" id="SSF48403">
    <property type="entry name" value="Ankyrin repeat"/>
    <property type="match status" value="1"/>
</dbReference>
<feature type="repeat" description="WD" evidence="4">
    <location>
        <begin position="387"/>
        <end position="428"/>
    </location>
</feature>
<dbReference type="Pfam" id="PF00400">
    <property type="entry name" value="WD40"/>
    <property type="match status" value="1"/>
</dbReference>
<feature type="compositionally biased region" description="Basic and acidic residues" evidence="5">
    <location>
        <begin position="121"/>
        <end position="133"/>
    </location>
</feature>
<feature type="compositionally biased region" description="Acidic residues" evidence="5">
    <location>
        <begin position="134"/>
        <end position="145"/>
    </location>
</feature>
<name>A0AAE1M178_9HYPO</name>
<dbReference type="Gene3D" id="1.25.40.20">
    <property type="entry name" value="Ankyrin repeat-containing domain"/>
    <property type="match status" value="1"/>
</dbReference>
<reference evidence="6" key="1">
    <citation type="submission" date="2023-11" db="EMBL/GenBank/DDBJ databases">
        <title>The genome sequences of three competitors of mushroom-forming fungi.</title>
        <authorList>
            <person name="Beijen E."/>
            <person name="Ohm R.A."/>
        </authorList>
    </citation>
    <scope>NUCLEOTIDE SEQUENCE</scope>
    <source>
        <strain evidence="6">CBS 100526</strain>
    </source>
</reference>
<dbReference type="AlphaFoldDB" id="A0AAE1M178"/>
<dbReference type="PANTHER" id="PTHR24198:SF165">
    <property type="entry name" value="ANKYRIN REPEAT-CONTAINING PROTEIN-RELATED"/>
    <property type="match status" value="1"/>
</dbReference>
<protein>
    <recommendedName>
        <fullName evidence="8">Ankyrin repeat protein</fullName>
    </recommendedName>
</protein>
<dbReference type="SMART" id="SM00248">
    <property type="entry name" value="ANK"/>
    <property type="match status" value="3"/>
</dbReference>
<evidence type="ECO:0000256" key="2">
    <source>
        <dbReference type="ARBA" id="ARBA00023043"/>
    </source>
</evidence>
<keyword evidence="4" id="KW-0853">WD repeat</keyword>
<dbReference type="InterPro" id="IPR002110">
    <property type="entry name" value="Ankyrin_rpt"/>
</dbReference>
<feature type="region of interest" description="Disordered" evidence="5">
    <location>
        <begin position="121"/>
        <end position="164"/>
    </location>
</feature>
<dbReference type="RefSeq" id="XP_062757607.1">
    <property type="nucleotide sequence ID" value="XM_062897930.1"/>
</dbReference>